<reference evidence="3" key="1">
    <citation type="journal article" date="2019" name="Curr. Biol.">
        <title>Genome Sequence of Striga asiatica Provides Insight into the Evolution of Plant Parasitism.</title>
        <authorList>
            <person name="Yoshida S."/>
            <person name="Kim S."/>
            <person name="Wafula E.K."/>
            <person name="Tanskanen J."/>
            <person name="Kim Y.M."/>
            <person name="Honaas L."/>
            <person name="Yang Z."/>
            <person name="Spallek T."/>
            <person name="Conn C.E."/>
            <person name="Ichihashi Y."/>
            <person name="Cheong K."/>
            <person name="Cui S."/>
            <person name="Der J.P."/>
            <person name="Gundlach H."/>
            <person name="Jiao Y."/>
            <person name="Hori C."/>
            <person name="Ishida J.K."/>
            <person name="Kasahara H."/>
            <person name="Kiba T."/>
            <person name="Kim M.S."/>
            <person name="Koo N."/>
            <person name="Laohavisit A."/>
            <person name="Lee Y.H."/>
            <person name="Lumba S."/>
            <person name="McCourt P."/>
            <person name="Mortimer J.C."/>
            <person name="Mutuku J.M."/>
            <person name="Nomura T."/>
            <person name="Sasaki-Sekimoto Y."/>
            <person name="Seto Y."/>
            <person name="Wang Y."/>
            <person name="Wakatake T."/>
            <person name="Sakakibara H."/>
            <person name="Demura T."/>
            <person name="Yamaguchi S."/>
            <person name="Yoneyama K."/>
            <person name="Manabe R.I."/>
            <person name="Nelson D.C."/>
            <person name="Schulman A.H."/>
            <person name="Timko M.P."/>
            <person name="dePamphilis C.W."/>
            <person name="Choi D."/>
            <person name="Shirasu K."/>
        </authorList>
    </citation>
    <scope>NUCLEOTIDE SEQUENCE [LARGE SCALE GENOMIC DNA]</scope>
    <source>
        <strain evidence="3">cv. UVA1</strain>
    </source>
</reference>
<sequence length="425" mass="46973">MPPKKGNAANYPNINDRFQRMEDRIQGMEDRFTELSTGVEEIRLAMRTMMEEVRTNCDTGDRGARGGFRGGRGGRGFSGAPRRHSSQPPPGDYDNGEETIYMVNPFGEGQFQRGTEEFDAHGGHGQRRGAPFMADGDQMQRPRVCHHRRDDPHEDVYLRWGGAHDREGYGFTGGDHQGRDGVFRRAGFGYAAGDGRQHHEGLGFAAGKQFQQDWGWHDGRDFTGEEQQRRALGPTLDSGGQSRWVQAPDSVSDAHQRALMLEQQHARKAGALSAPSSKEIPGTMVTTLTGSNSQPGVGAVYVGPTAQCPKTKGSRALIVEEMEAGEYDGPPIFDEEPPGPGDEAGIIAIKTIALDAIFSDRVVQYRELHGHESHKCLPYFNPCFIPLEDGVASGFKKFEAEAFAMWFYILKQKRAKALEVFVWVG</sequence>
<gene>
    <name evidence="2" type="ORF">STAS_04905</name>
</gene>
<evidence type="ECO:0000256" key="1">
    <source>
        <dbReference type="SAM" id="MobiDB-lite"/>
    </source>
</evidence>
<organism evidence="2 3">
    <name type="scientific">Striga asiatica</name>
    <name type="common">Asiatic witchweed</name>
    <name type="synonym">Buchnera asiatica</name>
    <dbReference type="NCBI Taxonomy" id="4170"/>
    <lineage>
        <taxon>Eukaryota</taxon>
        <taxon>Viridiplantae</taxon>
        <taxon>Streptophyta</taxon>
        <taxon>Embryophyta</taxon>
        <taxon>Tracheophyta</taxon>
        <taxon>Spermatophyta</taxon>
        <taxon>Magnoliopsida</taxon>
        <taxon>eudicotyledons</taxon>
        <taxon>Gunneridae</taxon>
        <taxon>Pentapetalae</taxon>
        <taxon>asterids</taxon>
        <taxon>lamiids</taxon>
        <taxon>Lamiales</taxon>
        <taxon>Orobanchaceae</taxon>
        <taxon>Buchnereae</taxon>
        <taxon>Striga</taxon>
    </lineage>
</organism>
<protein>
    <submittedName>
        <fullName evidence="2">Villin</fullName>
    </submittedName>
</protein>
<dbReference type="InterPro" id="IPR029006">
    <property type="entry name" value="ADF-H/Gelsolin-like_dom_sf"/>
</dbReference>
<accession>A0A5A7P9C3</accession>
<name>A0A5A7P9C3_STRAF</name>
<dbReference type="AlphaFoldDB" id="A0A5A7P9C3"/>
<comment type="caution">
    <text evidence="2">The sequence shown here is derived from an EMBL/GenBank/DDBJ whole genome shotgun (WGS) entry which is preliminary data.</text>
</comment>
<dbReference type="EMBL" id="BKCP01003335">
    <property type="protein sequence ID" value="GER29078.1"/>
    <property type="molecule type" value="Genomic_DNA"/>
</dbReference>
<dbReference type="Proteomes" id="UP000325081">
    <property type="component" value="Unassembled WGS sequence"/>
</dbReference>
<evidence type="ECO:0000313" key="2">
    <source>
        <dbReference type="EMBL" id="GER29078.1"/>
    </source>
</evidence>
<dbReference type="OrthoDB" id="6375767at2759"/>
<keyword evidence="3" id="KW-1185">Reference proteome</keyword>
<proteinExistence type="predicted"/>
<dbReference type="Gene3D" id="3.40.20.10">
    <property type="entry name" value="Severin"/>
    <property type="match status" value="1"/>
</dbReference>
<feature type="compositionally biased region" description="Gly residues" evidence="1">
    <location>
        <begin position="65"/>
        <end position="77"/>
    </location>
</feature>
<dbReference type="SUPFAM" id="SSF55753">
    <property type="entry name" value="Actin depolymerizing proteins"/>
    <property type="match status" value="1"/>
</dbReference>
<feature type="region of interest" description="Disordered" evidence="1">
    <location>
        <begin position="57"/>
        <end position="97"/>
    </location>
</feature>
<evidence type="ECO:0000313" key="3">
    <source>
        <dbReference type="Proteomes" id="UP000325081"/>
    </source>
</evidence>